<reference evidence="2 3" key="1">
    <citation type="journal article" date="2013" name="Genome Biol. Evol.">
        <title>Complete genomes of two dipteran-associated spiroplasmas provided insights into the origin, dynamics, and impacts of viral invasion in spiroplasma.</title>
        <authorList>
            <person name="Ku C."/>
            <person name="Lo W.S."/>
            <person name="Chen L.L."/>
            <person name="Kuo C.H."/>
        </authorList>
    </citation>
    <scope>NUCLEOTIDE SEQUENCE [LARGE SCALE GENOMIC DNA]</scope>
    <source>
        <strain evidence="2 3">DF-1</strain>
    </source>
</reference>
<feature type="signal peptide" evidence="1">
    <location>
        <begin position="1"/>
        <end position="22"/>
    </location>
</feature>
<dbReference type="RefSeq" id="WP_016339151.1">
    <property type="nucleotide sequence ID" value="NC_021280.1"/>
</dbReference>
<accession>R4U447</accession>
<keyword evidence="3" id="KW-1185">Reference proteome</keyword>
<keyword evidence="1" id="KW-0732">Signal</keyword>
<evidence type="ECO:0000313" key="3">
    <source>
        <dbReference type="Proteomes" id="UP000013964"/>
    </source>
</evidence>
<dbReference type="OrthoDB" id="9828455at2"/>
<feature type="chain" id="PRO_5004380030" evidence="1">
    <location>
        <begin position="23"/>
        <end position="180"/>
    </location>
</feature>
<dbReference type="STRING" id="1276227.SCHRY_v1c07520"/>
<evidence type="ECO:0000313" key="2">
    <source>
        <dbReference type="EMBL" id="AGM25328.1"/>
    </source>
</evidence>
<proteinExistence type="predicted"/>
<dbReference type="Proteomes" id="UP000013964">
    <property type="component" value="Chromosome"/>
</dbReference>
<name>R4U447_9MOLU</name>
<protein>
    <submittedName>
        <fullName evidence="2">Uncharacterized protein</fullName>
    </submittedName>
</protein>
<dbReference type="AlphaFoldDB" id="R4U447"/>
<organism evidence="2 3">
    <name type="scientific">Spiroplasma chrysopicola DF-1</name>
    <dbReference type="NCBI Taxonomy" id="1276227"/>
    <lineage>
        <taxon>Bacteria</taxon>
        <taxon>Bacillati</taxon>
        <taxon>Mycoplasmatota</taxon>
        <taxon>Mollicutes</taxon>
        <taxon>Entomoplasmatales</taxon>
        <taxon>Spiroplasmataceae</taxon>
        <taxon>Spiroplasma</taxon>
    </lineage>
</organism>
<dbReference type="HOGENOM" id="CLU_1495294_0_0_14"/>
<dbReference type="EMBL" id="CP005077">
    <property type="protein sequence ID" value="AGM25328.1"/>
    <property type="molecule type" value="Genomic_DNA"/>
</dbReference>
<dbReference type="PATRIC" id="fig|1276227.3.peg.759"/>
<evidence type="ECO:0000256" key="1">
    <source>
        <dbReference type="SAM" id="SignalP"/>
    </source>
</evidence>
<sequence>MKKILTFLMPAVISFSSVPALANVITTNNSVKSEEAILTLNFSEKRSFEYSSEVKNGKVNDGIISYDLAPIMTNWNEFVAKYPKFTFSNTTVKMDAYLDKKEDDLSRPFNTKDLSLPNGYDLSTLKFDGFNAKFDLSFSAYVDANSKKLLLAGNYVVQNGVSQIAVFSYDVHFEQIVFFS</sequence>
<dbReference type="KEGG" id="scr:SCHRY_v1c07520"/>
<gene>
    <name evidence="2" type="ORF">SCHRY_v1c07520</name>
</gene>